<reference evidence="2 3" key="1">
    <citation type="submission" date="2016-09" db="EMBL/GenBank/DDBJ databases">
        <title>Extensive genetic diversity and differential bi-allelic expression allows diatom success in the polar Southern Ocean.</title>
        <authorList>
            <consortium name="DOE Joint Genome Institute"/>
            <person name="Mock T."/>
            <person name="Otillar R.P."/>
            <person name="Strauss J."/>
            <person name="Dupont C."/>
            <person name="Frickenhaus S."/>
            <person name="Maumus F."/>
            <person name="Mcmullan M."/>
            <person name="Sanges R."/>
            <person name="Schmutz J."/>
            <person name="Toseland A."/>
            <person name="Valas R."/>
            <person name="Veluchamy A."/>
            <person name="Ward B.J."/>
            <person name="Allen A."/>
            <person name="Barry K."/>
            <person name="Falciatore A."/>
            <person name="Ferrante M."/>
            <person name="Fortunato A.E."/>
            <person name="Gloeckner G."/>
            <person name="Gruber A."/>
            <person name="Hipkin R."/>
            <person name="Janech M."/>
            <person name="Kroth P."/>
            <person name="Leese F."/>
            <person name="Lindquist E."/>
            <person name="Lyon B.R."/>
            <person name="Martin J."/>
            <person name="Mayer C."/>
            <person name="Parker M."/>
            <person name="Quesneville H."/>
            <person name="Raymond J."/>
            <person name="Uhlig C."/>
            <person name="Valentin K.U."/>
            <person name="Worden A.Z."/>
            <person name="Armbrust E.V."/>
            <person name="Bowler C."/>
            <person name="Green B."/>
            <person name="Moulton V."/>
            <person name="Van Oosterhout C."/>
            <person name="Grigoriev I."/>
        </authorList>
    </citation>
    <scope>NUCLEOTIDE SEQUENCE [LARGE SCALE GENOMIC DNA]</scope>
    <source>
        <strain evidence="2 3">CCMP1102</strain>
    </source>
</reference>
<evidence type="ECO:0000313" key="2">
    <source>
        <dbReference type="EMBL" id="OEU12080.1"/>
    </source>
</evidence>
<feature type="compositionally biased region" description="Polar residues" evidence="1">
    <location>
        <begin position="20"/>
        <end position="30"/>
    </location>
</feature>
<feature type="compositionally biased region" description="Basic residues" evidence="1">
    <location>
        <begin position="1"/>
        <end position="19"/>
    </location>
</feature>
<dbReference type="Proteomes" id="UP000095751">
    <property type="component" value="Unassembled WGS sequence"/>
</dbReference>
<dbReference type="KEGG" id="fcy:FRACYDRAFT_244324"/>
<sequence>MANHSKKKGQRKNNKKKKTVSPSSLTTSVDDGSKGFSYYDDTNGDNDNANATTGNNNSHNHKHTRTRNVNDDNMSWTDPSLLRFQVGTKVECNTSKGWSLGEIIQLNYKESDWDHYVPYQIRLIDSSNNDERRIIYAPMDCNYTIRKSTLLPQWQRRRKRPCQQPIFKNDLSSSSSSSSNYWTLYSNGVGGS</sequence>
<dbReference type="InParanoid" id="A0A1E7F1L2"/>
<protein>
    <submittedName>
        <fullName evidence="2">Uncharacterized protein</fullName>
    </submittedName>
</protein>
<dbReference type="EMBL" id="KV784365">
    <property type="protein sequence ID" value="OEU12080.1"/>
    <property type="molecule type" value="Genomic_DNA"/>
</dbReference>
<name>A0A1E7F1L2_9STRA</name>
<feature type="compositionally biased region" description="Low complexity" evidence="1">
    <location>
        <begin position="45"/>
        <end position="57"/>
    </location>
</feature>
<accession>A0A1E7F1L2</accession>
<evidence type="ECO:0000256" key="1">
    <source>
        <dbReference type="SAM" id="MobiDB-lite"/>
    </source>
</evidence>
<organism evidence="2 3">
    <name type="scientific">Fragilariopsis cylindrus CCMP1102</name>
    <dbReference type="NCBI Taxonomy" id="635003"/>
    <lineage>
        <taxon>Eukaryota</taxon>
        <taxon>Sar</taxon>
        <taxon>Stramenopiles</taxon>
        <taxon>Ochrophyta</taxon>
        <taxon>Bacillariophyta</taxon>
        <taxon>Bacillariophyceae</taxon>
        <taxon>Bacillariophycidae</taxon>
        <taxon>Bacillariales</taxon>
        <taxon>Bacillariaceae</taxon>
        <taxon>Fragilariopsis</taxon>
    </lineage>
</organism>
<dbReference type="AlphaFoldDB" id="A0A1E7F1L2"/>
<keyword evidence="3" id="KW-1185">Reference proteome</keyword>
<feature type="region of interest" description="Disordered" evidence="1">
    <location>
        <begin position="1"/>
        <end position="72"/>
    </location>
</feature>
<gene>
    <name evidence="2" type="ORF">FRACYDRAFT_244324</name>
</gene>
<proteinExistence type="predicted"/>
<evidence type="ECO:0000313" key="3">
    <source>
        <dbReference type="Proteomes" id="UP000095751"/>
    </source>
</evidence>